<dbReference type="GO" id="GO:0000725">
    <property type="term" value="P:recombinational repair"/>
    <property type="evidence" value="ECO:0007669"/>
    <property type="project" value="TreeGrafter"/>
</dbReference>
<accession>A0A9E2L555</accession>
<dbReference type="PANTHER" id="PTHR11070:SF63">
    <property type="entry name" value="DNA HELICASE IV"/>
    <property type="match status" value="1"/>
</dbReference>
<dbReference type="InterPro" id="IPR014016">
    <property type="entry name" value="UvrD-like_ATP-bd"/>
</dbReference>
<name>A0A9E2L555_9SPIR</name>
<feature type="domain" description="UvrD-like helicase ATP-binding" evidence="6">
    <location>
        <begin position="126"/>
        <end position="245"/>
    </location>
</feature>
<evidence type="ECO:0000256" key="5">
    <source>
        <dbReference type="PROSITE-ProRule" id="PRU00560"/>
    </source>
</evidence>
<dbReference type="GO" id="GO:0016787">
    <property type="term" value="F:hydrolase activity"/>
    <property type="evidence" value="ECO:0007669"/>
    <property type="project" value="UniProtKB-UniRule"/>
</dbReference>
<dbReference type="EMBL" id="JAHLFV010000231">
    <property type="protein sequence ID" value="MBU3850901.1"/>
    <property type="molecule type" value="Genomic_DNA"/>
</dbReference>
<dbReference type="GO" id="GO:0005524">
    <property type="term" value="F:ATP binding"/>
    <property type="evidence" value="ECO:0007669"/>
    <property type="project" value="UniProtKB-UniRule"/>
</dbReference>
<dbReference type="AlphaFoldDB" id="A0A9E2L555"/>
<comment type="caution">
    <text evidence="7">The sequence shown here is derived from an EMBL/GenBank/DDBJ whole genome shotgun (WGS) entry which is preliminary data.</text>
</comment>
<evidence type="ECO:0000259" key="6">
    <source>
        <dbReference type="PROSITE" id="PS51198"/>
    </source>
</evidence>
<dbReference type="PROSITE" id="PS51198">
    <property type="entry name" value="UVRD_HELICASE_ATP_BIND"/>
    <property type="match status" value="1"/>
</dbReference>
<protein>
    <submittedName>
        <fullName evidence="7">UvrD-helicase domain-containing protein</fullName>
    </submittedName>
</protein>
<evidence type="ECO:0000313" key="8">
    <source>
        <dbReference type="Proteomes" id="UP000823914"/>
    </source>
</evidence>
<keyword evidence="3 5" id="KW-0347">Helicase</keyword>
<gene>
    <name evidence="7" type="ORF">IAA16_10075</name>
</gene>
<dbReference type="GO" id="GO:0005829">
    <property type="term" value="C:cytosol"/>
    <property type="evidence" value="ECO:0007669"/>
    <property type="project" value="TreeGrafter"/>
</dbReference>
<evidence type="ECO:0000256" key="2">
    <source>
        <dbReference type="ARBA" id="ARBA00022801"/>
    </source>
</evidence>
<reference evidence="7" key="1">
    <citation type="journal article" date="2021" name="PeerJ">
        <title>Extensive microbial diversity within the chicken gut microbiome revealed by metagenomics and culture.</title>
        <authorList>
            <person name="Gilroy R."/>
            <person name="Ravi A."/>
            <person name="Getino M."/>
            <person name="Pursley I."/>
            <person name="Horton D.L."/>
            <person name="Alikhan N.F."/>
            <person name="Baker D."/>
            <person name="Gharbi K."/>
            <person name="Hall N."/>
            <person name="Watson M."/>
            <person name="Adriaenssens E.M."/>
            <person name="Foster-Nyarko E."/>
            <person name="Jarju S."/>
            <person name="Secka A."/>
            <person name="Antonio M."/>
            <person name="Oren A."/>
            <person name="Chaudhuri R.R."/>
            <person name="La Ragione R."/>
            <person name="Hildebrand F."/>
            <person name="Pallen M.J."/>
        </authorList>
    </citation>
    <scope>NUCLEOTIDE SEQUENCE</scope>
    <source>
        <strain evidence="7">Gambia15-2214</strain>
    </source>
</reference>
<reference evidence="7" key="2">
    <citation type="submission" date="2021-04" db="EMBL/GenBank/DDBJ databases">
        <authorList>
            <person name="Gilroy R."/>
        </authorList>
    </citation>
    <scope>NUCLEOTIDE SEQUENCE</scope>
    <source>
        <strain evidence="7">Gambia15-2214</strain>
    </source>
</reference>
<evidence type="ECO:0000256" key="3">
    <source>
        <dbReference type="ARBA" id="ARBA00022806"/>
    </source>
</evidence>
<keyword evidence="1 5" id="KW-0547">Nucleotide-binding</keyword>
<dbReference type="InterPro" id="IPR000212">
    <property type="entry name" value="DNA_helicase_UvrD/REP"/>
</dbReference>
<dbReference type="InterPro" id="IPR027417">
    <property type="entry name" value="P-loop_NTPase"/>
</dbReference>
<proteinExistence type="predicted"/>
<dbReference type="Gene3D" id="3.40.50.300">
    <property type="entry name" value="P-loop containing nucleotide triphosphate hydrolases"/>
    <property type="match status" value="1"/>
</dbReference>
<dbReference type="PANTHER" id="PTHR11070">
    <property type="entry name" value="UVRD / RECB / PCRA DNA HELICASE FAMILY MEMBER"/>
    <property type="match status" value="1"/>
</dbReference>
<keyword evidence="2 5" id="KW-0378">Hydrolase</keyword>
<feature type="non-terminal residue" evidence="7">
    <location>
        <position position="245"/>
    </location>
</feature>
<evidence type="ECO:0000256" key="4">
    <source>
        <dbReference type="ARBA" id="ARBA00022840"/>
    </source>
</evidence>
<feature type="binding site" evidence="5">
    <location>
        <begin position="147"/>
        <end position="154"/>
    </location>
    <ligand>
        <name>ATP</name>
        <dbReference type="ChEBI" id="CHEBI:30616"/>
    </ligand>
</feature>
<sequence length="245" mass="28363">MLFFNHNVLKDKNTIQNENLKSIICLGDFFDDLLSNDEYIAKSAYLKILESNKKNIEYLKNLETDGLLKKFCKNHKADFNRILEIINKYDIFGNCVNEHNEKFINSKLKSEKKYLDTILKEIDPQIFLDDEQRRVVLTDEDFSLVIAGAGAGKTTTVAAKVKYLVEKKNINADEILVVSFTNKAVNELKERIQKQLKIDCPITTFHSTGNAVLHKQTDEKLNIVQNEKLYFVLEDYFKNSVLQNE</sequence>
<evidence type="ECO:0000313" key="7">
    <source>
        <dbReference type="EMBL" id="MBU3850901.1"/>
    </source>
</evidence>
<dbReference type="Pfam" id="PF00580">
    <property type="entry name" value="UvrD-helicase"/>
    <property type="match status" value="1"/>
</dbReference>
<dbReference type="SUPFAM" id="SSF52540">
    <property type="entry name" value="P-loop containing nucleoside triphosphate hydrolases"/>
    <property type="match status" value="1"/>
</dbReference>
<keyword evidence="4 5" id="KW-0067">ATP-binding</keyword>
<evidence type="ECO:0000256" key="1">
    <source>
        <dbReference type="ARBA" id="ARBA00022741"/>
    </source>
</evidence>
<dbReference type="GO" id="GO:0003677">
    <property type="term" value="F:DNA binding"/>
    <property type="evidence" value="ECO:0007669"/>
    <property type="project" value="InterPro"/>
</dbReference>
<organism evidence="7 8">
    <name type="scientific">Candidatus Treponema excrementipullorum</name>
    <dbReference type="NCBI Taxonomy" id="2838768"/>
    <lineage>
        <taxon>Bacteria</taxon>
        <taxon>Pseudomonadati</taxon>
        <taxon>Spirochaetota</taxon>
        <taxon>Spirochaetia</taxon>
        <taxon>Spirochaetales</taxon>
        <taxon>Treponemataceae</taxon>
        <taxon>Treponema</taxon>
    </lineage>
</organism>
<dbReference type="Proteomes" id="UP000823914">
    <property type="component" value="Unassembled WGS sequence"/>
</dbReference>
<dbReference type="GO" id="GO:0043138">
    <property type="term" value="F:3'-5' DNA helicase activity"/>
    <property type="evidence" value="ECO:0007669"/>
    <property type="project" value="TreeGrafter"/>
</dbReference>